<dbReference type="AlphaFoldDB" id="A0AAQ3TU85"/>
<feature type="domain" description="Reverse transcriptase Ty1/copia-type" evidence="1">
    <location>
        <begin position="11"/>
        <end position="131"/>
    </location>
</feature>
<sequence length="182" mass="20268">MQEEFNALMKNNTWSLVPPPAGANVISGKWIFRHKLNPDGTLARYKACWVVRGFNQEYGIDYDETFSPVIKPATIRVVLSIATSASWPIHQLDVKNAFLHGNLAETVYCAQPSGFAHPSKPSHVCKLNKSLDWNPAVGFPLALQGDPTLLLSIQDPAVGSVSHINFWSSCRGERKHFTLRVR</sequence>
<reference evidence="2 3" key="1">
    <citation type="submission" date="2024-02" db="EMBL/GenBank/DDBJ databases">
        <title>High-quality chromosome-scale genome assembly of Pensacola bahiagrass (Paspalum notatum Flugge var. saurae).</title>
        <authorList>
            <person name="Vega J.M."/>
            <person name="Podio M."/>
            <person name="Orjuela J."/>
            <person name="Siena L.A."/>
            <person name="Pessino S.C."/>
            <person name="Combes M.C."/>
            <person name="Mariac C."/>
            <person name="Albertini E."/>
            <person name="Pupilli F."/>
            <person name="Ortiz J.P.A."/>
            <person name="Leblanc O."/>
        </authorList>
    </citation>
    <scope>NUCLEOTIDE SEQUENCE [LARGE SCALE GENOMIC DNA]</scope>
    <source>
        <strain evidence="2">R1</strain>
        <tissue evidence="2">Leaf</tissue>
    </source>
</reference>
<dbReference type="InterPro" id="IPR013103">
    <property type="entry name" value="RVT_2"/>
</dbReference>
<organism evidence="2 3">
    <name type="scientific">Paspalum notatum var. saurae</name>
    <dbReference type="NCBI Taxonomy" id="547442"/>
    <lineage>
        <taxon>Eukaryota</taxon>
        <taxon>Viridiplantae</taxon>
        <taxon>Streptophyta</taxon>
        <taxon>Embryophyta</taxon>
        <taxon>Tracheophyta</taxon>
        <taxon>Spermatophyta</taxon>
        <taxon>Magnoliopsida</taxon>
        <taxon>Liliopsida</taxon>
        <taxon>Poales</taxon>
        <taxon>Poaceae</taxon>
        <taxon>PACMAD clade</taxon>
        <taxon>Panicoideae</taxon>
        <taxon>Andropogonodae</taxon>
        <taxon>Paspaleae</taxon>
        <taxon>Paspalinae</taxon>
        <taxon>Paspalum</taxon>
    </lineage>
</organism>
<dbReference type="EMBL" id="CP144750">
    <property type="protein sequence ID" value="WVZ79620.1"/>
    <property type="molecule type" value="Genomic_DNA"/>
</dbReference>
<dbReference type="Proteomes" id="UP001341281">
    <property type="component" value="Chromosome 06"/>
</dbReference>
<dbReference type="Pfam" id="PF07727">
    <property type="entry name" value="RVT_2"/>
    <property type="match status" value="1"/>
</dbReference>
<protein>
    <recommendedName>
        <fullName evidence="1">Reverse transcriptase Ty1/copia-type domain-containing protein</fullName>
    </recommendedName>
</protein>
<evidence type="ECO:0000313" key="2">
    <source>
        <dbReference type="EMBL" id="WVZ79620.1"/>
    </source>
</evidence>
<keyword evidence="3" id="KW-1185">Reference proteome</keyword>
<name>A0AAQ3TU85_PASNO</name>
<proteinExistence type="predicted"/>
<evidence type="ECO:0000313" key="3">
    <source>
        <dbReference type="Proteomes" id="UP001341281"/>
    </source>
</evidence>
<accession>A0AAQ3TU85</accession>
<gene>
    <name evidence="2" type="ORF">U9M48_027180</name>
</gene>
<evidence type="ECO:0000259" key="1">
    <source>
        <dbReference type="Pfam" id="PF07727"/>
    </source>
</evidence>